<dbReference type="Proteomes" id="UP001151760">
    <property type="component" value="Unassembled WGS sequence"/>
</dbReference>
<reference evidence="1" key="1">
    <citation type="journal article" date="2022" name="Int. J. Mol. Sci.">
        <title>Draft Genome of Tanacetum Coccineum: Genomic Comparison of Closely Related Tanacetum-Family Plants.</title>
        <authorList>
            <person name="Yamashiro T."/>
            <person name="Shiraishi A."/>
            <person name="Nakayama K."/>
            <person name="Satake H."/>
        </authorList>
    </citation>
    <scope>NUCLEOTIDE SEQUENCE</scope>
</reference>
<proteinExistence type="predicted"/>
<evidence type="ECO:0000313" key="1">
    <source>
        <dbReference type="EMBL" id="GJT25304.1"/>
    </source>
</evidence>
<name>A0ABQ5CKA9_9ASTR</name>
<reference evidence="1" key="2">
    <citation type="submission" date="2022-01" db="EMBL/GenBank/DDBJ databases">
        <authorList>
            <person name="Yamashiro T."/>
            <person name="Shiraishi A."/>
            <person name="Satake H."/>
            <person name="Nakayama K."/>
        </authorList>
    </citation>
    <scope>NUCLEOTIDE SEQUENCE</scope>
</reference>
<keyword evidence="2" id="KW-1185">Reference proteome</keyword>
<organism evidence="1 2">
    <name type="scientific">Tanacetum coccineum</name>
    <dbReference type="NCBI Taxonomy" id="301880"/>
    <lineage>
        <taxon>Eukaryota</taxon>
        <taxon>Viridiplantae</taxon>
        <taxon>Streptophyta</taxon>
        <taxon>Embryophyta</taxon>
        <taxon>Tracheophyta</taxon>
        <taxon>Spermatophyta</taxon>
        <taxon>Magnoliopsida</taxon>
        <taxon>eudicotyledons</taxon>
        <taxon>Gunneridae</taxon>
        <taxon>Pentapetalae</taxon>
        <taxon>asterids</taxon>
        <taxon>campanulids</taxon>
        <taxon>Asterales</taxon>
        <taxon>Asteraceae</taxon>
        <taxon>Asteroideae</taxon>
        <taxon>Anthemideae</taxon>
        <taxon>Anthemidinae</taxon>
        <taxon>Tanacetum</taxon>
    </lineage>
</organism>
<evidence type="ECO:0000313" key="2">
    <source>
        <dbReference type="Proteomes" id="UP001151760"/>
    </source>
</evidence>
<dbReference type="EMBL" id="BQNB010014204">
    <property type="protein sequence ID" value="GJT25304.1"/>
    <property type="molecule type" value="Genomic_DNA"/>
</dbReference>
<sequence>MTFCFILAIEHGNASTYEALLGSMRNAIRSTKCDMVAGGGIVTSLLSMLLIGSSLTSELGGGRFSQLYYMFSSDVELSKFLSSSIGTIQEAYDVLLKQANNKTVPTSPKRRPVCRHMATLQIPQSGAFFSALDSSRSSPSRSPMRASGPDPTLNYGFWARRPYADACFLGSDTAVVDPLAAKEGPVAKRPHKDLGLSSEENVVTDSSLAKNMEEGHVPKCPCKDLGLSSEEIYDSFIR</sequence>
<comment type="caution">
    <text evidence="1">The sequence shown here is derived from an EMBL/GenBank/DDBJ whole genome shotgun (WGS) entry which is preliminary data.</text>
</comment>
<accession>A0ABQ5CKA9</accession>
<protein>
    <submittedName>
        <fullName evidence="1">Uncharacterized protein</fullName>
    </submittedName>
</protein>
<gene>
    <name evidence="1" type="ORF">Tco_0895241</name>
</gene>